<dbReference type="SUPFAM" id="SSF53850">
    <property type="entry name" value="Periplasmic binding protein-like II"/>
    <property type="match status" value="1"/>
</dbReference>
<feature type="chain" id="PRO_5032486727" evidence="2">
    <location>
        <begin position="26"/>
        <end position="348"/>
    </location>
</feature>
<dbReference type="Proteomes" id="UP000588017">
    <property type="component" value="Unassembled WGS sequence"/>
</dbReference>
<protein>
    <submittedName>
        <fullName evidence="4">Phosphate transport system substrate-binding protein</fullName>
    </submittedName>
</protein>
<keyword evidence="1 2" id="KW-0732">Signal</keyword>
<dbReference type="InterPro" id="IPR024370">
    <property type="entry name" value="PBP_domain"/>
</dbReference>
<name>A0A841KCN9_9HYPH</name>
<feature type="domain" description="PBP" evidence="3">
    <location>
        <begin position="19"/>
        <end position="307"/>
    </location>
</feature>
<evidence type="ECO:0000313" key="5">
    <source>
        <dbReference type="Proteomes" id="UP000588017"/>
    </source>
</evidence>
<organism evidence="4 5">
    <name type="scientific">Chelatococcus composti</name>
    <dbReference type="NCBI Taxonomy" id="1743235"/>
    <lineage>
        <taxon>Bacteria</taxon>
        <taxon>Pseudomonadati</taxon>
        <taxon>Pseudomonadota</taxon>
        <taxon>Alphaproteobacteria</taxon>
        <taxon>Hyphomicrobiales</taxon>
        <taxon>Chelatococcaceae</taxon>
        <taxon>Chelatococcus</taxon>
    </lineage>
</organism>
<proteinExistence type="predicted"/>
<evidence type="ECO:0000259" key="3">
    <source>
        <dbReference type="Pfam" id="PF12849"/>
    </source>
</evidence>
<dbReference type="PANTHER" id="PTHR30570">
    <property type="entry name" value="PERIPLASMIC PHOSPHATE BINDING COMPONENT OF PHOSPHATE ABC TRANSPORTER"/>
    <property type="match status" value="1"/>
</dbReference>
<dbReference type="CDD" id="cd13654">
    <property type="entry name" value="PBP2_phosphate_like_2"/>
    <property type="match status" value="1"/>
</dbReference>
<sequence length="348" mass="37133">MKFRSLASVAALALAGVAAAGTAEARDQIRIVGSSTVYPFTTAVAEQFARAGLGKAPVVESTGTGGGMKLFCAGVGTDHPDATNASRRIKKSEFEDCRKNGVTDIIELKVGFDGLTVANSKAGPDFDLTKEQLFLALAKEVPGPDGKLVPNPYRSWSDIDKTLPNEKIEVLGPPPTSGTRDSFLELVMEPGAEKVLADLKKSNPNAFAVAWKTIREDGAYIDAGENDNLIVQKLDANPQAVGIFGYSFLEENAAKIKGAKIDGVAPNFDTIAEGEYSVSRPLYVYFKKQHIGVVPGLDKFIAEYVSEKALGEDGYLSRKGLVPLPADELARVREDVKEQKPLSADAGL</sequence>
<dbReference type="RefSeq" id="WP_183335465.1">
    <property type="nucleotide sequence ID" value="NZ_BMHX01000006.1"/>
</dbReference>
<dbReference type="EMBL" id="JACHEH010000006">
    <property type="protein sequence ID" value="MBB6169142.1"/>
    <property type="molecule type" value="Genomic_DNA"/>
</dbReference>
<keyword evidence="5" id="KW-1185">Reference proteome</keyword>
<accession>A0A841KCN9</accession>
<dbReference type="Pfam" id="PF12849">
    <property type="entry name" value="PBP_like_2"/>
    <property type="match status" value="1"/>
</dbReference>
<dbReference type="AlphaFoldDB" id="A0A841KCN9"/>
<evidence type="ECO:0000313" key="4">
    <source>
        <dbReference type="EMBL" id="MBB6169142.1"/>
    </source>
</evidence>
<comment type="caution">
    <text evidence="4">The sequence shown here is derived from an EMBL/GenBank/DDBJ whole genome shotgun (WGS) entry which is preliminary data.</text>
</comment>
<feature type="signal peptide" evidence="2">
    <location>
        <begin position="1"/>
        <end position="25"/>
    </location>
</feature>
<dbReference type="PANTHER" id="PTHR30570:SF1">
    <property type="entry name" value="PHOSPHATE-BINDING PROTEIN PSTS"/>
    <property type="match status" value="1"/>
</dbReference>
<dbReference type="Gene3D" id="3.40.190.10">
    <property type="entry name" value="Periplasmic binding protein-like II"/>
    <property type="match status" value="2"/>
</dbReference>
<reference evidence="4 5" key="1">
    <citation type="submission" date="2020-08" db="EMBL/GenBank/DDBJ databases">
        <title>Genomic Encyclopedia of Type Strains, Phase IV (KMG-IV): sequencing the most valuable type-strain genomes for metagenomic binning, comparative biology and taxonomic classification.</title>
        <authorList>
            <person name="Goeker M."/>
        </authorList>
    </citation>
    <scope>NUCLEOTIDE SEQUENCE [LARGE SCALE GENOMIC DNA]</scope>
    <source>
        <strain evidence="4 5">DSM 101465</strain>
    </source>
</reference>
<evidence type="ECO:0000256" key="2">
    <source>
        <dbReference type="SAM" id="SignalP"/>
    </source>
</evidence>
<gene>
    <name evidence="4" type="ORF">HNQ73_002779</name>
</gene>
<dbReference type="InterPro" id="IPR050811">
    <property type="entry name" value="Phosphate_ABC_transporter"/>
</dbReference>
<evidence type="ECO:0000256" key="1">
    <source>
        <dbReference type="ARBA" id="ARBA00022729"/>
    </source>
</evidence>